<dbReference type="PANTHER" id="PTHR43765:SF2">
    <property type="entry name" value="2-DEHYDROPANTOATE 2-REDUCTASE"/>
    <property type="match status" value="1"/>
</dbReference>
<dbReference type="RefSeq" id="WP_188376174.1">
    <property type="nucleotide sequence ID" value="NZ_BMEL01000001.1"/>
</dbReference>
<dbReference type="NCBIfam" id="TIGR00745">
    <property type="entry name" value="apbA_panE"/>
    <property type="match status" value="1"/>
</dbReference>
<dbReference type="GO" id="GO:0008677">
    <property type="term" value="F:2-dehydropantoate 2-reductase activity"/>
    <property type="evidence" value="ECO:0007669"/>
    <property type="project" value="UniProtKB-EC"/>
</dbReference>
<dbReference type="InterPro" id="IPR036291">
    <property type="entry name" value="NAD(P)-bd_dom_sf"/>
</dbReference>
<proteinExistence type="inferred from homology"/>
<dbReference type="PANTHER" id="PTHR43765">
    <property type="entry name" value="2-DEHYDROPANTOATE 2-REDUCTASE-RELATED"/>
    <property type="match status" value="1"/>
</dbReference>
<keyword evidence="8 11" id="KW-0560">Oxidoreductase</keyword>
<comment type="similarity">
    <text evidence="3 11">Belongs to the ketopantoate reductase family.</text>
</comment>
<feature type="domain" description="Ketopantoate reductase N-terminal" evidence="12">
    <location>
        <begin position="3"/>
        <end position="140"/>
    </location>
</feature>
<dbReference type="AlphaFoldDB" id="A0A917ETZ7"/>
<evidence type="ECO:0000256" key="3">
    <source>
        <dbReference type="ARBA" id="ARBA00007870"/>
    </source>
</evidence>
<evidence type="ECO:0000256" key="2">
    <source>
        <dbReference type="ARBA" id="ARBA00004994"/>
    </source>
</evidence>
<name>A0A917ETZ7_HALAA</name>
<dbReference type="InterPro" id="IPR003710">
    <property type="entry name" value="ApbA"/>
</dbReference>
<evidence type="ECO:0000256" key="6">
    <source>
        <dbReference type="ARBA" id="ARBA00022655"/>
    </source>
</evidence>
<protein>
    <recommendedName>
        <fullName evidence="5 11">2-dehydropantoate 2-reductase</fullName>
        <ecNumber evidence="4 11">1.1.1.169</ecNumber>
    </recommendedName>
    <alternativeName>
        <fullName evidence="9 11">Ketopantoate reductase</fullName>
    </alternativeName>
</protein>
<evidence type="ECO:0000259" key="12">
    <source>
        <dbReference type="Pfam" id="PF02558"/>
    </source>
</evidence>
<dbReference type="InterPro" id="IPR013752">
    <property type="entry name" value="KPA_reductase"/>
</dbReference>
<dbReference type="InterPro" id="IPR013332">
    <property type="entry name" value="KPR_N"/>
</dbReference>
<dbReference type="InterPro" id="IPR050838">
    <property type="entry name" value="Ketopantoate_reductase"/>
</dbReference>
<dbReference type="Pfam" id="PF02558">
    <property type="entry name" value="ApbA"/>
    <property type="match status" value="1"/>
</dbReference>
<dbReference type="InterPro" id="IPR008927">
    <property type="entry name" value="6-PGluconate_DH-like_C_sf"/>
</dbReference>
<accession>A0A917ETZ7</accession>
<evidence type="ECO:0000259" key="13">
    <source>
        <dbReference type="Pfam" id="PF08546"/>
    </source>
</evidence>
<dbReference type="EMBL" id="BMEL01000001">
    <property type="protein sequence ID" value="GGF11820.1"/>
    <property type="molecule type" value="Genomic_DNA"/>
</dbReference>
<reference evidence="14" key="2">
    <citation type="submission" date="2020-09" db="EMBL/GenBank/DDBJ databases">
        <authorList>
            <person name="Sun Q."/>
            <person name="Zhou Y."/>
        </authorList>
    </citation>
    <scope>NUCLEOTIDE SEQUENCE</scope>
    <source>
        <strain evidence="14">CGMCC 1.12153</strain>
    </source>
</reference>
<evidence type="ECO:0000256" key="11">
    <source>
        <dbReference type="RuleBase" id="RU362068"/>
    </source>
</evidence>
<dbReference type="GO" id="GO:0005737">
    <property type="term" value="C:cytoplasm"/>
    <property type="evidence" value="ECO:0007669"/>
    <property type="project" value="TreeGrafter"/>
</dbReference>
<evidence type="ECO:0000256" key="7">
    <source>
        <dbReference type="ARBA" id="ARBA00022857"/>
    </source>
</evidence>
<dbReference type="GO" id="GO:0015940">
    <property type="term" value="P:pantothenate biosynthetic process"/>
    <property type="evidence" value="ECO:0007669"/>
    <property type="project" value="UniProtKB-KW"/>
</dbReference>
<comment type="pathway">
    <text evidence="2 11">Cofactor biosynthesis; (R)-pantothenate biosynthesis; (R)-pantoate from 3-methyl-2-oxobutanoate: step 2/2.</text>
</comment>
<keyword evidence="7 11" id="KW-0521">NADP</keyword>
<evidence type="ECO:0000313" key="15">
    <source>
        <dbReference type="Proteomes" id="UP000660110"/>
    </source>
</evidence>
<dbReference type="SUPFAM" id="SSF51735">
    <property type="entry name" value="NAD(P)-binding Rossmann-fold domains"/>
    <property type="match status" value="1"/>
</dbReference>
<comment type="caution">
    <text evidence="14">The sequence shown here is derived from an EMBL/GenBank/DDBJ whole genome shotgun (WGS) entry which is preliminary data.</text>
</comment>
<sequence length="289" mass="31992">MKVGIIGGGAIGLLAAAYLSQNHTVSVFVKSNNQKQKLNKYGVKCGALCGTVEAYNNPENLEIQDLLIVTVKQYDVHTIIKQLPSNVPCLFLQNGMAHLNLLEGLPNSCAVGVVEHGAVRMSEYEVQHTGLGMIHLAHFKGPLDVAALTDKLSVHNFRFTFKDDYWLMLAEKLVINTVINPLTALFGVKNKYVITNPCLCRLAKQLCAEASQTLNLSFEEQWDRVKQIAERTGANQSSMLKDLLEHRHTEVDAICGFILQHSKEKSPYHSFVVDAIHALEIKNIKGEAT</sequence>
<dbReference type="SUPFAM" id="SSF48179">
    <property type="entry name" value="6-phosphogluconate dehydrogenase C-terminal domain-like"/>
    <property type="match status" value="1"/>
</dbReference>
<dbReference type="InterPro" id="IPR013328">
    <property type="entry name" value="6PGD_dom2"/>
</dbReference>
<dbReference type="GO" id="GO:0050661">
    <property type="term" value="F:NADP binding"/>
    <property type="evidence" value="ECO:0007669"/>
    <property type="project" value="TreeGrafter"/>
</dbReference>
<dbReference type="Gene3D" id="3.40.50.720">
    <property type="entry name" value="NAD(P)-binding Rossmann-like Domain"/>
    <property type="match status" value="1"/>
</dbReference>
<evidence type="ECO:0000256" key="9">
    <source>
        <dbReference type="ARBA" id="ARBA00032024"/>
    </source>
</evidence>
<dbReference type="Gene3D" id="1.10.1040.10">
    <property type="entry name" value="N-(1-d-carboxylethyl)-l-norvaline Dehydrogenase, domain 2"/>
    <property type="match status" value="1"/>
</dbReference>
<evidence type="ECO:0000256" key="10">
    <source>
        <dbReference type="ARBA" id="ARBA00048793"/>
    </source>
</evidence>
<gene>
    <name evidence="14" type="primary">panE</name>
    <name evidence="14" type="ORF">GCM10010954_08060</name>
</gene>
<comment type="catalytic activity">
    <reaction evidence="10 11">
        <text>(R)-pantoate + NADP(+) = 2-dehydropantoate + NADPH + H(+)</text>
        <dbReference type="Rhea" id="RHEA:16233"/>
        <dbReference type="ChEBI" id="CHEBI:11561"/>
        <dbReference type="ChEBI" id="CHEBI:15378"/>
        <dbReference type="ChEBI" id="CHEBI:15980"/>
        <dbReference type="ChEBI" id="CHEBI:57783"/>
        <dbReference type="ChEBI" id="CHEBI:58349"/>
        <dbReference type="EC" id="1.1.1.169"/>
    </reaction>
</comment>
<dbReference type="Pfam" id="PF08546">
    <property type="entry name" value="ApbA_C"/>
    <property type="match status" value="1"/>
</dbReference>
<evidence type="ECO:0000313" key="14">
    <source>
        <dbReference type="EMBL" id="GGF11820.1"/>
    </source>
</evidence>
<comment type="function">
    <text evidence="1 11">Catalyzes the NADPH-dependent reduction of ketopantoate into pantoic acid.</text>
</comment>
<evidence type="ECO:0000256" key="8">
    <source>
        <dbReference type="ARBA" id="ARBA00023002"/>
    </source>
</evidence>
<evidence type="ECO:0000256" key="4">
    <source>
        <dbReference type="ARBA" id="ARBA00013014"/>
    </source>
</evidence>
<evidence type="ECO:0000256" key="5">
    <source>
        <dbReference type="ARBA" id="ARBA00019465"/>
    </source>
</evidence>
<feature type="domain" description="Ketopantoate reductase C-terminal" evidence="13">
    <location>
        <begin position="168"/>
        <end position="280"/>
    </location>
</feature>
<evidence type="ECO:0000256" key="1">
    <source>
        <dbReference type="ARBA" id="ARBA00002919"/>
    </source>
</evidence>
<dbReference type="EC" id="1.1.1.169" evidence="4 11"/>
<keyword evidence="15" id="KW-1185">Reference proteome</keyword>
<reference evidence="14" key="1">
    <citation type="journal article" date="2014" name="Int. J. Syst. Evol. Microbiol.">
        <title>Complete genome sequence of Corynebacterium casei LMG S-19264T (=DSM 44701T), isolated from a smear-ripened cheese.</title>
        <authorList>
            <consortium name="US DOE Joint Genome Institute (JGI-PGF)"/>
            <person name="Walter F."/>
            <person name="Albersmeier A."/>
            <person name="Kalinowski J."/>
            <person name="Ruckert C."/>
        </authorList>
    </citation>
    <scope>NUCLEOTIDE SEQUENCE</scope>
    <source>
        <strain evidence="14">CGMCC 1.12153</strain>
    </source>
</reference>
<keyword evidence="6 11" id="KW-0566">Pantothenate biosynthesis</keyword>
<dbReference type="Proteomes" id="UP000660110">
    <property type="component" value="Unassembled WGS sequence"/>
</dbReference>
<organism evidence="14 15">
    <name type="scientific">Halobacillus andaensis</name>
    <dbReference type="NCBI Taxonomy" id="1176239"/>
    <lineage>
        <taxon>Bacteria</taxon>
        <taxon>Bacillati</taxon>
        <taxon>Bacillota</taxon>
        <taxon>Bacilli</taxon>
        <taxon>Bacillales</taxon>
        <taxon>Bacillaceae</taxon>
        <taxon>Halobacillus</taxon>
    </lineage>
</organism>